<reference evidence="1" key="1">
    <citation type="journal article" date="2020" name="Stud. Mycol.">
        <title>101 Dothideomycetes genomes: a test case for predicting lifestyles and emergence of pathogens.</title>
        <authorList>
            <person name="Haridas S."/>
            <person name="Albert R."/>
            <person name="Binder M."/>
            <person name="Bloem J."/>
            <person name="Labutti K."/>
            <person name="Salamov A."/>
            <person name="Andreopoulos B."/>
            <person name="Baker S."/>
            <person name="Barry K."/>
            <person name="Bills G."/>
            <person name="Bluhm B."/>
            <person name="Cannon C."/>
            <person name="Castanera R."/>
            <person name="Culley D."/>
            <person name="Daum C."/>
            <person name="Ezra D."/>
            <person name="Gonzalez J."/>
            <person name="Henrissat B."/>
            <person name="Kuo A."/>
            <person name="Liang C."/>
            <person name="Lipzen A."/>
            <person name="Lutzoni F."/>
            <person name="Magnuson J."/>
            <person name="Mondo S."/>
            <person name="Nolan M."/>
            <person name="Ohm R."/>
            <person name="Pangilinan J."/>
            <person name="Park H.-J."/>
            <person name="Ramirez L."/>
            <person name="Alfaro M."/>
            <person name="Sun H."/>
            <person name="Tritt A."/>
            <person name="Yoshinaga Y."/>
            <person name="Zwiers L.-H."/>
            <person name="Turgeon B."/>
            <person name="Goodwin S."/>
            <person name="Spatafora J."/>
            <person name="Crous P."/>
            <person name="Grigoriev I."/>
        </authorList>
    </citation>
    <scope>NUCLEOTIDE SEQUENCE</scope>
    <source>
        <strain evidence="1">CBS 101060</strain>
    </source>
</reference>
<dbReference type="GO" id="GO:0043248">
    <property type="term" value="P:proteasome assembly"/>
    <property type="evidence" value="ECO:0007669"/>
    <property type="project" value="InterPro"/>
</dbReference>
<organism evidence="1 2">
    <name type="scientific">Patellaria atrata CBS 101060</name>
    <dbReference type="NCBI Taxonomy" id="1346257"/>
    <lineage>
        <taxon>Eukaryota</taxon>
        <taxon>Fungi</taxon>
        <taxon>Dikarya</taxon>
        <taxon>Ascomycota</taxon>
        <taxon>Pezizomycotina</taxon>
        <taxon>Dothideomycetes</taxon>
        <taxon>Dothideomycetes incertae sedis</taxon>
        <taxon>Patellariales</taxon>
        <taxon>Patellariaceae</taxon>
        <taxon>Patellaria</taxon>
    </lineage>
</organism>
<dbReference type="AlphaFoldDB" id="A0A9P4SJ83"/>
<keyword evidence="2" id="KW-1185">Reference proteome</keyword>
<accession>A0A9P4SJ83</accession>
<dbReference type="Pfam" id="PF16093">
    <property type="entry name" value="PAC4"/>
    <property type="match status" value="1"/>
</dbReference>
<dbReference type="Proteomes" id="UP000799429">
    <property type="component" value="Unassembled WGS sequence"/>
</dbReference>
<dbReference type="Gene3D" id="3.30.230.100">
    <property type="match status" value="1"/>
</dbReference>
<name>A0A9P4SJ83_9PEZI</name>
<comment type="caution">
    <text evidence="1">The sequence shown here is derived from an EMBL/GenBank/DDBJ whole genome shotgun (WGS) entry which is preliminary data.</text>
</comment>
<proteinExistence type="predicted"/>
<dbReference type="EMBL" id="MU006089">
    <property type="protein sequence ID" value="KAF2843527.1"/>
    <property type="molecule type" value="Genomic_DNA"/>
</dbReference>
<gene>
    <name evidence="1" type="ORF">M501DRAFT_925207</name>
</gene>
<dbReference type="InterPro" id="IPR032157">
    <property type="entry name" value="PAC4"/>
</dbReference>
<dbReference type="OrthoDB" id="5407417at2759"/>
<protein>
    <submittedName>
        <fullName evidence="1">Uncharacterized protein</fullName>
    </submittedName>
</protein>
<evidence type="ECO:0000313" key="1">
    <source>
        <dbReference type="EMBL" id="KAF2843527.1"/>
    </source>
</evidence>
<sequence>MDVVNAAVDGINGDFEASSDPVQLSFCMPNAPQTRIQLHLTLHRSSIVLFLTSTTSESGNGPTNLGSFVYALPNLSSPSAQPLSTPLYPHPPTLDFATRLSKVLARRTRKPTYVGNSISFASAGMGGTVEEEIEGFKAVVEVVMREVTKEKENDVT</sequence>
<evidence type="ECO:0000313" key="2">
    <source>
        <dbReference type="Proteomes" id="UP000799429"/>
    </source>
</evidence>